<comment type="caution">
    <text evidence="2">The sequence shown here is derived from an EMBL/GenBank/DDBJ whole genome shotgun (WGS) entry which is preliminary data.</text>
</comment>
<dbReference type="RefSeq" id="WP_345334552.1">
    <property type="nucleotide sequence ID" value="NZ_BAABJZ010000016.1"/>
</dbReference>
<organism evidence="2 3">
    <name type="scientific">Ferrimonas pelagia</name>
    <dbReference type="NCBI Taxonomy" id="1177826"/>
    <lineage>
        <taxon>Bacteria</taxon>
        <taxon>Pseudomonadati</taxon>
        <taxon>Pseudomonadota</taxon>
        <taxon>Gammaproteobacteria</taxon>
        <taxon>Alteromonadales</taxon>
        <taxon>Ferrimonadaceae</taxon>
        <taxon>Ferrimonas</taxon>
    </lineage>
</organism>
<protein>
    <submittedName>
        <fullName evidence="2">DUF3299 domain-containing protein</fullName>
    </submittedName>
</protein>
<accession>A0ABP9ET11</accession>
<evidence type="ECO:0000256" key="1">
    <source>
        <dbReference type="SAM" id="SignalP"/>
    </source>
</evidence>
<dbReference type="Gene3D" id="2.40.50.870">
    <property type="entry name" value="Protein of unknown function (DUF3299)"/>
    <property type="match status" value="1"/>
</dbReference>
<proteinExistence type="predicted"/>
<reference evidence="3" key="1">
    <citation type="journal article" date="2019" name="Int. J. Syst. Evol. Microbiol.">
        <title>The Global Catalogue of Microorganisms (GCM) 10K type strain sequencing project: providing services to taxonomists for standard genome sequencing and annotation.</title>
        <authorList>
            <consortium name="The Broad Institute Genomics Platform"/>
            <consortium name="The Broad Institute Genome Sequencing Center for Infectious Disease"/>
            <person name="Wu L."/>
            <person name="Ma J."/>
        </authorList>
    </citation>
    <scope>NUCLEOTIDE SEQUENCE [LARGE SCALE GENOMIC DNA]</scope>
    <source>
        <strain evidence="3">JCM 18401</strain>
    </source>
</reference>
<sequence length="169" mass="18640">MKWFKQLLASAVLLPALLLPAQAEVQVLKWDDLRPQSERDAVLAPLNPHMGDPFADESAPADWVQPIGQVVPELDGKTVRLPGFIVPLEGDETKVTEFLLVPYFGACVHVPPPPTNQLIYVNYPEGIPLDIIWDAVWVTGKISTVDFNVEDFTAGYSMEATLANPYDEG</sequence>
<dbReference type="EMBL" id="BAABJZ010000016">
    <property type="protein sequence ID" value="GAA4880300.1"/>
    <property type="molecule type" value="Genomic_DNA"/>
</dbReference>
<dbReference type="Proteomes" id="UP001499988">
    <property type="component" value="Unassembled WGS sequence"/>
</dbReference>
<dbReference type="Pfam" id="PF11736">
    <property type="entry name" value="DUF3299"/>
    <property type="match status" value="1"/>
</dbReference>
<dbReference type="InterPro" id="IPR021727">
    <property type="entry name" value="DUF3299"/>
</dbReference>
<keyword evidence="3" id="KW-1185">Reference proteome</keyword>
<gene>
    <name evidence="2" type="ORF">GCM10023333_13140</name>
</gene>
<evidence type="ECO:0000313" key="2">
    <source>
        <dbReference type="EMBL" id="GAA4880300.1"/>
    </source>
</evidence>
<evidence type="ECO:0000313" key="3">
    <source>
        <dbReference type="Proteomes" id="UP001499988"/>
    </source>
</evidence>
<feature type="signal peptide" evidence="1">
    <location>
        <begin position="1"/>
        <end position="23"/>
    </location>
</feature>
<feature type="chain" id="PRO_5046458011" evidence="1">
    <location>
        <begin position="24"/>
        <end position="169"/>
    </location>
</feature>
<name>A0ABP9ET11_9GAMM</name>
<keyword evidence="1" id="KW-0732">Signal</keyword>